<accession>A0A7Y0WRT4</accession>
<keyword evidence="1" id="KW-0472">Membrane</keyword>
<keyword evidence="1" id="KW-0812">Transmembrane</keyword>
<feature type="transmembrane region" description="Helical" evidence="1">
    <location>
        <begin position="131"/>
        <end position="156"/>
    </location>
</feature>
<protein>
    <submittedName>
        <fullName evidence="3">Two pore domain potassium channel family protein</fullName>
    </submittedName>
</protein>
<feature type="transmembrane region" description="Helical" evidence="1">
    <location>
        <begin position="56"/>
        <end position="81"/>
    </location>
</feature>
<dbReference type="Proteomes" id="UP000567186">
    <property type="component" value="Unassembled WGS sequence"/>
</dbReference>
<sequence length="236" mass="25353">MAYIISGVILILLLMTDIVRTTLTTRGEGLISAFVSGAFRKVACSSIRAGHRPSEIIGSISISTLALVWLAGLWAGWVLVFMGIPDAIAHSGDMSGVDLHDVIYFVGFTLSTLGTGDLFPTTRGAQIATVLSSFSGLLIVTLIVTYAVSVVSAVVARRVLAYKIYLNGGNEGEFLSEFPDIENFAAWVAGIKNELVSCTEQRLAYPVLDNFVSRDERFSLPVQLARLGLVTFQGES</sequence>
<dbReference type="OrthoDB" id="3422146at2"/>
<evidence type="ECO:0000313" key="4">
    <source>
        <dbReference type="Proteomes" id="UP000567186"/>
    </source>
</evidence>
<feature type="transmembrane region" description="Helical" evidence="1">
    <location>
        <begin position="102"/>
        <end position="119"/>
    </location>
</feature>
<organism evidence="3 4">
    <name type="scientific">Marinobacter orientalis</name>
    <dbReference type="NCBI Taxonomy" id="1928859"/>
    <lineage>
        <taxon>Bacteria</taxon>
        <taxon>Pseudomonadati</taxon>
        <taxon>Pseudomonadota</taxon>
        <taxon>Gammaproteobacteria</taxon>
        <taxon>Pseudomonadales</taxon>
        <taxon>Marinobacteraceae</taxon>
        <taxon>Marinobacter</taxon>
    </lineage>
</organism>
<proteinExistence type="predicted"/>
<dbReference type="SUPFAM" id="SSF81324">
    <property type="entry name" value="Voltage-gated potassium channels"/>
    <property type="match status" value="1"/>
</dbReference>
<keyword evidence="4" id="KW-1185">Reference proteome</keyword>
<keyword evidence="3" id="KW-0406">Ion transport</keyword>
<dbReference type="InterPro" id="IPR013099">
    <property type="entry name" value="K_chnl_dom"/>
</dbReference>
<keyword evidence="3" id="KW-0813">Transport</keyword>
<dbReference type="RefSeq" id="WP_135954543.1">
    <property type="nucleotide sequence ID" value="NZ_JABCKY010000001.1"/>
</dbReference>
<comment type="caution">
    <text evidence="3">The sequence shown here is derived from an EMBL/GenBank/DDBJ whole genome shotgun (WGS) entry which is preliminary data.</text>
</comment>
<dbReference type="GO" id="GO:0034220">
    <property type="term" value="P:monoatomic ion transmembrane transport"/>
    <property type="evidence" value="ECO:0007669"/>
    <property type="project" value="UniProtKB-KW"/>
</dbReference>
<dbReference type="Gene3D" id="1.10.287.70">
    <property type="match status" value="1"/>
</dbReference>
<evidence type="ECO:0000313" key="3">
    <source>
        <dbReference type="EMBL" id="NMT63207.1"/>
    </source>
</evidence>
<keyword evidence="1" id="KW-1133">Transmembrane helix</keyword>
<evidence type="ECO:0000256" key="1">
    <source>
        <dbReference type="SAM" id="Phobius"/>
    </source>
</evidence>
<dbReference type="AlphaFoldDB" id="A0A7Y0WRT4"/>
<keyword evidence="3" id="KW-0407">Ion channel</keyword>
<gene>
    <name evidence="3" type="ORF">HIU99_06285</name>
</gene>
<feature type="domain" description="Potassium channel" evidence="2">
    <location>
        <begin position="73"/>
        <end position="151"/>
    </location>
</feature>
<evidence type="ECO:0000259" key="2">
    <source>
        <dbReference type="Pfam" id="PF07885"/>
    </source>
</evidence>
<dbReference type="EMBL" id="JABCKY010000001">
    <property type="protein sequence ID" value="NMT63207.1"/>
    <property type="molecule type" value="Genomic_DNA"/>
</dbReference>
<reference evidence="3 4" key="1">
    <citation type="submission" date="2020-04" db="EMBL/GenBank/DDBJ databases">
        <title>Marinobacter oceani sp. nov., isolated from marine solar saltern.</title>
        <authorList>
            <person name="Chen X.-Y."/>
        </authorList>
    </citation>
    <scope>NUCLEOTIDE SEQUENCE [LARGE SCALE GENOMIC DNA]</scope>
    <source>
        <strain evidence="3 4">W62</strain>
    </source>
</reference>
<dbReference type="Pfam" id="PF07885">
    <property type="entry name" value="Ion_trans_2"/>
    <property type="match status" value="1"/>
</dbReference>
<name>A0A7Y0WRT4_9GAMM</name>